<dbReference type="PANTHER" id="PTHR11908">
    <property type="entry name" value="XANTHINE DEHYDROGENASE"/>
    <property type="match status" value="1"/>
</dbReference>
<dbReference type="InterPro" id="IPR036856">
    <property type="entry name" value="Ald_Oxase/Xan_DH_a/b_sf"/>
</dbReference>
<dbReference type="InterPro" id="IPR016208">
    <property type="entry name" value="Ald_Oxase/xanthine_DH-like"/>
</dbReference>
<sequence>MAMTSLGTAHARIEAQDKVGGTAHYTADRVPPGQQVVHCVHVGAQINVGRVTGVDDGTAMQMPGVLGVMWHGNAPRLGESEDAELHVLQGPDVHYRGQIVAAVIAISVEQARAAAESLDVDYERAEAFDNVLHATHPARYTPEEVNAGFPAEARRGDPEAAISDAAHVVDHWYSTPAMHNAPMEPHATIASWEQTDDGETLTVWDSTQAPSGVQGDLATLFDVEPDNVRVIAEHVGGGFGGKGSTRPNAVLATMAARFVGRPVRVVLPRSATFTFVGYRTPTFSRVALGADGEGNLEVVCHDTVQQTSKIVEFVEQTAEATRHIYDTEHIRTTHEVAALDVSTPRWMRAPGESPGIYALESAVDELAYELGLDPIELRTRNEPDVDPASGSAFSSRNVVSVLRKGADQFGWERRDPTPGSNRRGRTLIGMGVALASYPTMTSPSTALAVAQPDGTFDVSVAASDIGTGARTVLTQIAADALQVQADRVRLHLGDSALPKAPGAGGSAGTSSWGFAVHKACEGLRENIGSGPVDRPVEQFADTTADVEAASDLHREAFGAHFAEVAVDVDTGEVTVDRMLGVFAVGKVLNPRLARSQLIGGMTFGLGMALMEEGHPDAQYGGFGNENLADYHVPSHADVRDIEAVWIEEVDDNINPMGSKGIGEIGNVGSAAAIANAVFNATGVRVRDLPVRPDKIVEQLDPRYRD</sequence>
<dbReference type="SMART" id="SM01008">
    <property type="entry name" value="Ald_Xan_dh_C"/>
    <property type="match status" value="1"/>
</dbReference>
<comment type="caution">
    <text evidence="4">The sequence shown here is derived from an EMBL/GenBank/DDBJ whole genome shotgun (WGS) entry which is preliminary data.</text>
</comment>
<dbReference type="InterPro" id="IPR008274">
    <property type="entry name" value="AldOxase/xan_DH_MoCoBD1"/>
</dbReference>
<evidence type="ECO:0000313" key="4">
    <source>
        <dbReference type="EMBL" id="PHV67594.1"/>
    </source>
</evidence>
<dbReference type="InterPro" id="IPR037165">
    <property type="entry name" value="AldOxase/xan_DH_Mopterin-bd_sf"/>
</dbReference>
<dbReference type="Pfam" id="PF01315">
    <property type="entry name" value="Ald_Xan_dh_C"/>
    <property type="match status" value="1"/>
</dbReference>
<dbReference type="SUPFAM" id="SSF56003">
    <property type="entry name" value="Molybdenum cofactor-binding domain"/>
    <property type="match status" value="1"/>
</dbReference>
<name>A0A2G3PP64_WILMA</name>
<proteinExistence type="predicted"/>
<feature type="domain" description="Aldehyde oxidase/xanthine dehydrogenase a/b hammerhead" evidence="3">
    <location>
        <begin position="20"/>
        <end position="126"/>
    </location>
</feature>
<protein>
    <submittedName>
        <fullName evidence="4">Xanthine dehydrogenase</fullName>
    </submittedName>
</protein>
<dbReference type="InterPro" id="IPR000674">
    <property type="entry name" value="Ald_Oxase/Xan_DH_a/b"/>
</dbReference>
<dbReference type="Pfam" id="PF20256">
    <property type="entry name" value="MoCoBD_2"/>
    <property type="match status" value="2"/>
</dbReference>
<dbReference type="GO" id="GO:0005506">
    <property type="term" value="F:iron ion binding"/>
    <property type="evidence" value="ECO:0007669"/>
    <property type="project" value="InterPro"/>
</dbReference>
<dbReference type="SUPFAM" id="SSF54665">
    <property type="entry name" value="CO dehydrogenase molybdoprotein N-domain-like"/>
    <property type="match status" value="1"/>
</dbReference>
<evidence type="ECO:0000259" key="3">
    <source>
        <dbReference type="SMART" id="SM01008"/>
    </source>
</evidence>
<evidence type="ECO:0000256" key="2">
    <source>
        <dbReference type="ARBA" id="ARBA00023002"/>
    </source>
</evidence>
<keyword evidence="2" id="KW-0560">Oxidoreductase</keyword>
<keyword evidence="1" id="KW-0500">Molybdenum</keyword>
<dbReference type="Gene3D" id="3.90.1170.50">
    <property type="entry name" value="Aldehyde oxidase/xanthine dehydrogenase, a/b hammerhead"/>
    <property type="match status" value="1"/>
</dbReference>
<dbReference type="AlphaFoldDB" id="A0A2G3PP64"/>
<evidence type="ECO:0000313" key="5">
    <source>
        <dbReference type="Proteomes" id="UP000225108"/>
    </source>
</evidence>
<gene>
    <name evidence="4" type="ORF">CSW57_07925</name>
</gene>
<evidence type="ECO:0000256" key="1">
    <source>
        <dbReference type="ARBA" id="ARBA00022505"/>
    </source>
</evidence>
<dbReference type="Gene3D" id="3.30.365.10">
    <property type="entry name" value="Aldehyde oxidase/xanthine dehydrogenase, molybdopterin binding domain"/>
    <property type="match status" value="4"/>
</dbReference>
<accession>A0A2G3PP64</accession>
<dbReference type="PANTHER" id="PTHR11908:SF132">
    <property type="entry name" value="ALDEHYDE OXIDASE 1-RELATED"/>
    <property type="match status" value="1"/>
</dbReference>
<dbReference type="EMBL" id="PEBD01000005">
    <property type="protein sequence ID" value="PHV67594.1"/>
    <property type="molecule type" value="Genomic_DNA"/>
</dbReference>
<dbReference type="Proteomes" id="UP000225108">
    <property type="component" value="Unassembled WGS sequence"/>
</dbReference>
<dbReference type="GO" id="GO:0016491">
    <property type="term" value="F:oxidoreductase activity"/>
    <property type="evidence" value="ECO:0007669"/>
    <property type="project" value="UniProtKB-KW"/>
</dbReference>
<organism evidence="4 5">
    <name type="scientific">Williamsia marianensis</name>
    <dbReference type="NCBI Taxonomy" id="85044"/>
    <lineage>
        <taxon>Bacteria</taxon>
        <taxon>Bacillati</taxon>
        <taxon>Actinomycetota</taxon>
        <taxon>Actinomycetes</taxon>
        <taxon>Mycobacteriales</taxon>
        <taxon>Nocardiaceae</taxon>
        <taxon>Williamsia</taxon>
    </lineage>
</organism>
<dbReference type="Pfam" id="PF02738">
    <property type="entry name" value="MoCoBD_1"/>
    <property type="match status" value="1"/>
</dbReference>
<reference evidence="4 5" key="1">
    <citation type="submission" date="2017-10" db="EMBL/GenBank/DDBJ databases">
        <title>The draft genome sequence of Williamsia sp. BULT 1.1 isolated from the semi-arid grassland soils from South Africa.</title>
        <authorList>
            <person name="Kabwe M.H."/>
            <person name="Govender N."/>
            <person name="Mutseka Lunga P."/>
            <person name="Vikram S."/>
            <person name="Makhalanyane T.P."/>
        </authorList>
    </citation>
    <scope>NUCLEOTIDE SEQUENCE [LARGE SCALE GENOMIC DNA]</scope>
    <source>
        <strain evidence="4 5">BULT 1.1</strain>
    </source>
</reference>
<dbReference type="InterPro" id="IPR046867">
    <property type="entry name" value="AldOxase/xan_DH_MoCoBD2"/>
</dbReference>